<feature type="transmembrane region" description="Helical" evidence="1">
    <location>
        <begin position="36"/>
        <end position="57"/>
    </location>
</feature>
<dbReference type="Proteomes" id="UP000054516">
    <property type="component" value="Unassembled WGS sequence"/>
</dbReference>
<evidence type="ECO:0000313" key="2">
    <source>
        <dbReference type="EMBL" id="GAW26966.1"/>
    </source>
</evidence>
<dbReference type="GO" id="GO:0016787">
    <property type="term" value="F:hydrolase activity"/>
    <property type="evidence" value="ECO:0007669"/>
    <property type="project" value="UniProtKB-KW"/>
</dbReference>
<gene>
    <name evidence="2" type="ORF">SAMD00023353_5900450</name>
</gene>
<keyword evidence="1" id="KW-0472">Membrane</keyword>
<dbReference type="AlphaFoldDB" id="A0A1S8AA34"/>
<reference evidence="2" key="1">
    <citation type="submission" date="2016-03" db="EMBL/GenBank/DDBJ databases">
        <title>Draft genome sequence of Rosellinia necatrix.</title>
        <authorList>
            <person name="Kanematsu S."/>
        </authorList>
    </citation>
    <scope>NUCLEOTIDE SEQUENCE [LARGE SCALE GENOMIC DNA]</scope>
    <source>
        <strain evidence="2">W97</strain>
    </source>
</reference>
<keyword evidence="1" id="KW-0812">Transmembrane</keyword>
<name>A0A1S8AA34_ROSNE</name>
<evidence type="ECO:0000256" key="1">
    <source>
        <dbReference type="SAM" id="Phobius"/>
    </source>
</evidence>
<keyword evidence="3" id="KW-1185">Reference proteome</keyword>
<dbReference type="EMBL" id="DF977504">
    <property type="protein sequence ID" value="GAW26966.1"/>
    <property type="molecule type" value="Genomic_DNA"/>
</dbReference>
<sequence length="220" mass="24066">MPVVSWSQHEFIFAYCSAARRKADIDHTRDGRVEGAGAGLAVPPLCAGGSMIVVAFMKIRGYSWRKSREMLPGMALRLWMWWMSSAPKPSRPAKAMNCGNLLKCASAADHPRCRVVASSVIVGPDTVAASQSIVGGRLAKVSFSGSLSGLASDTLILNDVTLPMLAEVRSSWRNTSIELCFSPRRNGDERLPLIDRYHKNAVVLYTLSFRLGIVRHVLHA</sequence>
<organism evidence="2">
    <name type="scientific">Rosellinia necatrix</name>
    <name type="common">White root-rot fungus</name>
    <dbReference type="NCBI Taxonomy" id="77044"/>
    <lineage>
        <taxon>Eukaryota</taxon>
        <taxon>Fungi</taxon>
        <taxon>Dikarya</taxon>
        <taxon>Ascomycota</taxon>
        <taxon>Pezizomycotina</taxon>
        <taxon>Sordariomycetes</taxon>
        <taxon>Xylariomycetidae</taxon>
        <taxon>Xylariales</taxon>
        <taxon>Xylariaceae</taxon>
        <taxon>Rosellinia</taxon>
    </lineage>
</organism>
<proteinExistence type="predicted"/>
<keyword evidence="1" id="KW-1133">Transmembrane helix</keyword>
<accession>A0A1S8AA34</accession>
<keyword evidence="2" id="KW-0378">Hydrolase</keyword>
<protein>
    <submittedName>
        <fullName evidence="2">Putative microsomal epoxide hydrolase</fullName>
    </submittedName>
</protein>
<evidence type="ECO:0000313" key="3">
    <source>
        <dbReference type="Proteomes" id="UP000054516"/>
    </source>
</evidence>